<dbReference type="RefSeq" id="XP_045091396.1">
    <property type="nucleotide sequence ID" value="XM_045243697.1"/>
</dbReference>
<gene>
    <name evidence="3 5" type="ORF">CBG24684</name>
    <name evidence="3" type="ORF">CBG_24684</name>
</gene>
<dbReference type="GO" id="GO:0031492">
    <property type="term" value="F:nucleosomal DNA binding"/>
    <property type="evidence" value="ECO:0000318"/>
    <property type="project" value="GO_Central"/>
</dbReference>
<dbReference type="SMART" id="SM00526">
    <property type="entry name" value="H15"/>
    <property type="match status" value="1"/>
</dbReference>
<dbReference type="AlphaFoldDB" id="A8WL90"/>
<dbReference type="EMBL" id="HE601326">
    <property type="protein sequence ID" value="CAP21235.2"/>
    <property type="molecule type" value="Genomic_DNA"/>
</dbReference>
<evidence type="ECO:0000256" key="1">
    <source>
        <dbReference type="SAM" id="MobiDB-lite"/>
    </source>
</evidence>
<dbReference type="GO" id="GO:0005634">
    <property type="term" value="C:nucleus"/>
    <property type="evidence" value="ECO:0000318"/>
    <property type="project" value="GO_Central"/>
</dbReference>
<dbReference type="CTD" id="8590423"/>
<evidence type="ECO:0000313" key="3">
    <source>
        <dbReference type="EMBL" id="CAP21235.2"/>
    </source>
</evidence>
<dbReference type="GeneID" id="8590423"/>
<dbReference type="Proteomes" id="UP000008549">
    <property type="component" value="Unassembled WGS sequence"/>
</dbReference>
<feature type="compositionally biased region" description="Low complexity" evidence="1">
    <location>
        <begin position="26"/>
        <end position="37"/>
    </location>
</feature>
<proteinExistence type="predicted"/>
<dbReference type="InParanoid" id="A8WL90"/>
<dbReference type="Pfam" id="PF00538">
    <property type="entry name" value="Linker_histone"/>
    <property type="match status" value="1"/>
</dbReference>
<dbReference type="STRING" id="6238.A8WL90"/>
<evidence type="ECO:0000259" key="2">
    <source>
        <dbReference type="PROSITE" id="PS51504"/>
    </source>
</evidence>
<feature type="domain" description="H15" evidence="2">
    <location>
        <begin position="49"/>
        <end position="123"/>
    </location>
</feature>
<dbReference type="CDD" id="cd00073">
    <property type="entry name" value="H15"/>
    <property type="match status" value="1"/>
</dbReference>
<reference evidence="3 4" key="2">
    <citation type="journal article" date="2011" name="PLoS Genet.">
        <title>Caenorhabditis briggsae recombinant inbred line genotypes reveal inter-strain incompatibility and the evolution of recombination.</title>
        <authorList>
            <person name="Ross J.A."/>
            <person name="Koboldt D.C."/>
            <person name="Staisch J.E."/>
            <person name="Chamberlin H.M."/>
            <person name="Gupta B.P."/>
            <person name="Miller R.D."/>
            <person name="Baird S.E."/>
            <person name="Haag E.S."/>
        </authorList>
    </citation>
    <scope>NUCLEOTIDE SEQUENCE [LARGE SCALE GENOMIC DNA]</scope>
    <source>
        <strain evidence="3 4">AF16</strain>
    </source>
</reference>
<dbReference type="PROSITE" id="PS51504">
    <property type="entry name" value="H15"/>
    <property type="match status" value="1"/>
</dbReference>
<dbReference type="KEGG" id="cbr:CBG_24684"/>
<dbReference type="GO" id="GO:0003690">
    <property type="term" value="F:double-stranded DNA binding"/>
    <property type="evidence" value="ECO:0000318"/>
    <property type="project" value="GO_Central"/>
</dbReference>
<evidence type="ECO:0000313" key="5">
    <source>
        <dbReference type="WormBase" id="CBG24684"/>
    </source>
</evidence>
<organism evidence="3 4">
    <name type="scientific">Caenorhabditis briggsae</name>
    <dbReference type="NCBI Taxonomy" id="6238"/>
    <lineage>
        <taxon>Eukaryota</taxon>
        <taxon>Metazoa</taxon>
        <taxon>Ecdysozoa</taxon>
        <taxon>Nematoda</taxon>
        <taxon>Chromadorea</taxon>
        <taxon>Rhabditida</taxon>
        <taxon>Rhabditina</taxon>
        <taxon>Rhabditomorpha</taxon>
        <taxon>Rhabditoidea</taxon>
        <taxon>Rhabditidae</taxon>
        <taxon>Peloderinae</taxon>
        <taxon>Caenorhabditis</taxon>
    </lineage>
</organism>
<dbReference type="InterPro" id="IPR036390">
    <property type="entry name" value="WH_DNA-bd_sf"/>
</dbReference>
<dbReference type="SUPFAM" id="SSF46785">
    <property type="entry name" value="Winged helix' DNA-binding domain"/>
    <property type="match status" value="1"/>
</dbReference>
<dbReference type="InterPro" id="IPR005818">
    <property type="entry name" value="Histone_H1/H5_H15"/>
</dbReference>
<reference evidence="3 4" key="1">
    <citation type="journal article" date="2003" name="PLoS Biol.">
        <title>The genome sequence of Caenorhabditis briggsae: a platform for comparative genomics.</title>
        <authorList>
            <person name="Stein L.D."/>
            <person name="Bao Z."/>
            <person name="Blasiar D."/>
            <person name="Blumenthal T."/>
            <person name="Brent M.R."/>
            <person name="Chen N."/>
            <person name="Chinwalla A."/>
            <person name="Clarke L."/>
            <person name="Clee C."/>
            <person name="Coghlan A."/>
            <person name="Coulson A."/>
            <person name="D'Eustachio P."/>
            <person name="Fitch D.H."/>
            <person name="Fulton L.A."/>
            <person name="Fulton R.E."/>
            <person name="Griffiths-Jones S."/>
            <person name="Harris T.W."/>
            <person name="Hillier L.W."/>
            <person name="Kamath R."/>
            <person name="Kuwabara P.E."/>
            <person name="Mardis E.R."/>
            <person name="Marra M.A."/>
            <person name="Miner T.L."/>
            <person name="Minx P."/>
            <person name="Mullikin J.C."/>
            <person name="Plumb R.W."/>
            <person name="Rogers J."/>
            <person name="Schein J.E."/>
            <person name="Sohrmann M."/>
            <person name="Spieth J."/>
            <person name="Stajich J.E."/>
            <person name="Wei C."/>
            <person name="Willey D."/>
            <person name="Wilson R.K."/>
            <person name="Durbin R."/>
            <person name="Waterston R.H."/>
        </authorList>
    </citation>
    <scope>NUCLEOTIDE SEQUENCE [LARGE SCALE GENOMIC DNA]</scope>
    <source>
        <strain evidence="3 4">AF16</strain>
    </source>
</reference>
<dbReference type="WormBase" id="CBG24684">
    <property type="protein sequence ID" value="CBP12990"/>
    <property type="gene ID" value="WBGene00042738"/>
</dbReference>
<dbReference type="Gene3D" id="1.10.10.10">
    <property type="entry name" value="Winged helix-like DNA-binding domain superfamily/Winged helix DNA-binding domain"/>
    <property type="match status" value="1"/>
</dbReference>
<name>A8WL90_CAEBR</name>
<dbReference type="InterPro" id="IPR036388">
    <property type="entry name" value="WH-like_DNA-bd_sf"/>
</dbReference>
<dbReference type="GO" id="GO:0000786">
    <property type="term" value="C:nucleosome"/>
    <property type="evidence" value="ECO:0007669"/>
    <property type="project" value="InterPro"/>
</dbReference>
<protein>
    <submittedName>
        <fullName evidence="3">Protein CBG24684</fullName>
    </submittedName>
</protein>
<evidence type="ECO:0000313" key="4">
    <source>
        <dbReference type="Proteomes" id="UP000008549"/>
    </source>
</evidence>
<accession>A8WL90</accession>
<dbReference type="GO" id="GO:0030261">
    <property type="term" value="P:chromosome condensation"/>
    <property type="evidence" value="ECO:0000318"/>
    <property type="project" value="GO_Central"/>
</dbReference>
<feature type="region of interest" description="Disordered" evidence="1">
    <location>
        <begin position="21"/>
        <end position="45"/>
    </location>
</feature>
<sequence length="244" mass="27776">MADVAVGLPILSRRSRSAKITAVAPKSGKSTKSAKSTNIPRVQKSKVPKHPTYSVMVYTAIKDLHDRNGASNFMINRYIASRYFCDGKAARTRTLAALKKGLADGSLILVTGVGARGMFKVSRCFKNCSKESVQIHLEIFQIFQTCFKIRQKIHQKHQICYPVNFLKIGQKVNQSQEQEDSNQENCQTEEGLNELKILLSLLIKHNKLVKHTHFLKNFMKLKCFCWFLWKDNTVKTVIEGPFHF</sequence>
<dbReference type="GO" id="GO:0045910">
    <property type="term" value="P:negative regulation of DNA recombination"/>
    <property type="evidence" value="ECO:0000318"/>
    <property type="project" value="GO_Central"/>
</dbReference>
<dbReference type="GO" id="GO:0006334">
    <property type="term" value="P:nucleosome assembly"/>
    <property type="evidence" value="ECO:0007669"/>
    <property type="project" value="InterPro"/>
</dbReference>
<dbReference type="HOGENOM" id="CLU_1138879_0_0_1"/>
<keyword evidence="4" id="KW-1185">Reference proteome</keyword>